<evidence type="ECO:0000313" key="2">
    <source>
        <dbReference type="Proteomes" id="UP000028534"/>
    </source>
</evidence>
<dbReference type="Gene3D" id="3.40.50.300">
    <property type="entry name" value="P-loop containing nucleotide triphosphate hydrolases"/>
    <property type="match status" value="1"/>
</dbReference>
<sequence>MLDGPIAIGGIGGSGTRVVAAFLQKMGRYIGTDLNEPLDNLWFTLLFKRQSILLESNHDFTALCWQFWARMAGTPSAVDDISGRLAALSTRARPQHSITWLQARARSWLETESISQPIWGWKEPNTHIVIDRMLGFCDDLRYIHVVRNPLDMALSKNQNQLVNWGAILLDRPIEPGPRDSLSYACAVARRIDRLAALHAGRICLIDFDQLCRTPELSARQIVDFIGTPVDQEMLSWFSALIGTGRPQIGRYRKVEHGIFTSDDLEFVESLGYAIG</sequence>
<dbReference type="PATRIC" id="fig|13690.10.peg.3984"/>
<evidence type="ECO:0008006" key="3">
    <source>
        <dbReference type="Google" id="ProtNLM"/>
    </source>
</evidence>
<dbReference type="SUPFAM" id="SSF52540">
    <property type="entry name" value="P-loop containing nucleoside triphosphate hydrolases"/>
    <property type="match status" value="1"/>
</dbReference>
<protein>
    <recommendedName>
        <fullName evidence="3">Sulfotransferase</fullName>
    </recommendedName>
</protein>
<organism evidence="1 2">
    <name type="scientific">Sphingobium yanoikuyae</name>
    <name type="common">Sphingomonas yanoikuyae</name>
    <dbReference type="NCBI Taxonomy" id="13690"/>
    <lineage>
        <taxon>Bacteria</taxon>
        <taxon>Pseudomonadati</taxon>
        <taxon>Pseudomonadota</taxon>
        <taxon>Alphaproteobacteria</taxon>
        <taxon>Sphingomonadales</taxon>
        <taxon>Sphingomonadaceae</taxon>
        <taxon>Sphingobium</taxon>
    </lineage>
</organism>
<dbReference type="AlphaFoldDB" id="A0A084EG15"/>
<dbReference type="Pfam" id="PF13469">
    <property type="entry name" value="Sulfotransfer_3"/>
    <property type="match status" value="1"/>
</dbReference>
<evidence type="ECO:0000313" key="1">
    <source>
        <dbReference type="EMBL" id="KEZ16907.1"/>
    </source>
</evidence>
<gene>
    <name evidence="1" type="ORF">CP98_03879</name>
</gene>
<reference evidence="1 2" key="1">
    <citation type="submission" date="2014-03" db="EMBL/GenBank/DDBJ databases">
        <title>Genome sequence of Sphingobium yanoikuyae B1.</title>
        <authorList>
            <person name="Gan H.M."/>
            <person name="Gan H.Y."/>
            <person name="Savka M.A."/>
        </authorList>
    </citation>
    <scope>NUCLEOTIDE SEQUENCE [LARGE SCALE GENOMIC DNA]</scope>
    <source>
        <strain evidence="1 2">B1</strain>
    </source>
</reference>
<dbReference type="RefSeq" id="WP_037521649.1">
    <property type="nucleotide sequence ID" value="NZ_JGVR01000026.1"/>
</dbReference>
<comment type="caution">
    <text evidence="1">The sequence shown here is derived from an EMBL/GenBank/DDBJ whole genome shotgun (WGS) entry which is preliminary data.</text>
</comment>
<name>A0A084EG15_SPHYA</name>
<dbReference type="InterPro" id="IPR027417">
    <property type="entry name" value="P-loop_NTPase"/>
</dbReference>
<proteinExistence type="predicted"/>
<dbReference type="EMBL" id="JGVR01000026">
    <property type="protein sequence ID" value="KEZ16907.1"/>
    <property type="molecule type" value="Genomic_DNA"/>
</dbReference>
<accession>A0A084EG15</accession>
<dbReference type="eggNOG" id="ENOG5032UQX">
    <property type="taxonomic scope" value="Bacteria"/>
</dbReference>
<dbReference type="Proteomes" id="UP000028534">
    <property type="component" value="Unassembled WGS sequence"/>
</dbReference>